<reference evidence="2 3" key="1">
    <citation type="submission" date="2021-07" db="EMBL/GenBank/DDBJ databases">
        <title>The Aristolochia fimbriata genome: insights into angiosperm evolution, floral development and chemical biosynthesis.</title>
        <authorList>
            <person name="Jiao Y."/>
        </authorList>
    </citation>
    <scope>NUCLEOTIDE SEQUENCE [LARGE SCALE GENOMIC DNA]</scope>
    <source>
        <strain evidence="2">IBCAS-2021</strain>
        <tissue evidence="2">Leaf</tissue>
    </source>
</reference>
<protein>
    <submittedName>
        <fullName evidence="2">Uncharacterized protein</fullName>
    </submittedName>
</protein>
<dbReference type="Proteomes" id="UP000825729">
    <property type="component" value="Unassembled WGS sequence"/>
</dbReference>
<sequence length="216" mass="22472">MRRLLDSGLAPSLPLQGTITASGGPTPSSARDGMVLTGTEALRAVGIRPRLTCSPRKGWRSVKQGPPCCPALKGDRVLQHERARNGVGDHVRHVLRGGAATGGDGNQGLVHHVLLEGSHPIGQVLFLSHGPHVELVDHVELHRGELGQVPLPRPAQMLLQLDLELGAGAGVEESDAHGGPAAGEPREGSSRGSCTKLTGQNGEVASSSESLNRWAA</sequence>
<dbReference type="EMBL" id="JAINDJ010000005">
    <property type="protein sequence ID" value="KAG9447884.1"/>
    <property type="molecule type" value="Genomic_DNA"/>
</dbReference>
<proteinExistence type="predicted"/>
<feature type="region of interest" description="Disordered" evidence="1">
    <location>
        <begin position="171"/>
        <end position="216"/>
    </location>
</feature>
<comment type="caution">
    <text evidence="2">The sequence shown here is derived from an EMBL/GenBank/DDBJ whole genome shotgun (WGS) entry which is preliminary data.</text>
</comment>
<name>A0AAV7EGR1_ARIFI</name>
<accession>A0AAV7EGR1</accession>
<evidence type="ECO:0000313" key="3">
    <source>
        <dbReference type="Proteomes" id="UP000825729"/>
    </source>
</evidence>
<dbReference type="AlphaFoldDB" id="A0AAV7EGR1"/>
<evidence type="ECO:0000256" key="1">
    <source>
        <dbReference type="SAM" id="MobiDB-lite"/>
    </source>
</evidence>
<organism evidence="2 3">
    <name type="scientific">Aristolochia fimbriata</name>
    <name type="common">White veined hardy Dutchman's pipe vine</name>
    <dbReference type="NCBI Taxonomy" id="158543"/>
    <lineage>
        <taxon>Eukaryota</taxon>
        <taxon>Viridiplantae</taxon>
        <taxon>Streptophyta</taxon>
        <taxon>Embryophyta</taxon>
        <taxon>Tracheophyta</taxon>
        <taxon>Spermatophyta</taxon>
        <taxon>Magnoliopsida</taxon>
        <taxon>Magnoliidae</taxon>
        <taxon>Piperales</taxon>
        <taxon>Aristolochiaceae</taxon>
        <taxon>Aristolochia</taxon>
    </lineage>
</organism>
<keyword evidence="3" id="KW-1185">Reference proteome</keyword>
<feature type="region of interest" description="Disordered" evidence="1">
    <location>
        <begin position="1"/>
        <end position="32"/>
    </location>
</feature>
<feature type="compositionally biased region" description="Polar residues" evidence="1">
    <location>
        <begin position="15"/>
        <end position="29"/>
    </location>
</feature>
<evidence type="ECO:0000313" key="2">
    <source>
        <dbReference type="EMBL" id="KAG9447884.1"/>
    </source>
</evidence>
<feature type="compositionally biased region" description="Polar residues" evidence="1">
    <location>
        <begin position="190"/>
        <end position="216"/>
    </location>
</feature>
<gene>
    <name evidence="2" type="ORF">H6P81_014012</name>
</gene>